<feature type="region of interest" description="Disordered" evidence="7">
    <location>
        <begin position="216"/>
        <end position="239"/>
    </location>
</feature>
<dbReference type="InterPro" id="IPR021151">
    <property type="entry name" value="GINS_A"/>
</dbReference>
<evidence type="ECO:0000259" key="8">
    <source>
        <dbReference type="Pfam" id="PF05916"/>
    </source>
</evidence>
<gene>
    <name evidence="10" type="ORF">PPACK8108_LOCUS620</name>
</gene>
<comment type="caution">
    <text evidence="10">The sequence shown here is derived from an EMBL/GenBank/DDBJ whole genome shotgun (WGS) entry which is preliminary data.</text>
</comment>
<evidence type="ECO:0000256" key="2">
    <source>
        <dbReference type="ARBA" id="ARBA00010565"/>
    </source>
</evidence>
<evidence type="ECO:0000256" key="4">
    <source>
        <dbReference type="ARBA" id="ARBA00015139"/>
    </source>
</evidence>
<dbReference type="GO" id="GO:0000811">
    <property type="term" value="C:GINS complex"/>
    <property type="evidence" value="ECO:0007669"/>
    <property type="project" value="TreeGrafter"/>
</dbReference>
<dbReference type="GO" id="GO:0006260">
    <property type="term" value="P:DNA replication"/>
    <property type="evidence" value="ECO:0007669"/>
    <property type="project" value="UniProtKB-KW"/>
</dbReference>
<keyword evidence="11" id="KW-1185">Reference proteome</keyword>
<comment type="similarity">
    <text evidence="2">Belongs to the GINS2/PSF2 family.</text>
</comment>
<dbReference type="AlphaFoldDB" id="A0AAV0ADZ0"/>
<dbReference type="InterPro" id="IPR036224">
    <property type="entry name" value="GINS_bundle-like_dom_sf"/>
</dbReference>
<dbReference type="SUPFAM" id="SSF158573">
    <property type="entry name" value="GINS helical bundle-like"/>
    <property type="match status" value="1"/>
</dbReference>
<dbReference type="Gene3D" id="1.20.58.1020">
    <property type="match status" value="1"/>
</dbReference>
<dbReference type="PANTHER" id="PTHR12772">
    <property type="entry name" value="DNA REPLICATION COMPLEX GINS PROTEIN PSF2"/>
    <property type="match status" value="1"/>
</dbReference>
<proteinExistence type="inferred from homology"/>
<dbReference type="SUPFAM" id="SSF160059">
    <property type="entry name" value="PriA/YqbF domain"/>
    <property type="match status" value="1"/>
</dbReference>
<keyword evidence="5" id="KW-0235">DNA replication</keyword>
<dbReference type="PANTHER" id="PTHR12772:SF0">
    <property type="entry name" value="DNA REPLICATION COMPLEX GINS PROTEIN PSF2"/>
    <property type="match status" value="1"/>
</dbReference>
<sequence length="239" mass="27609">MALPKFQRLSFEPSEQEFITMLSSTIDFIPNCSINRFRNLDDRFIGPLRPLTRVSLPLWFSVQCKQKNKGKIVCPDWLSLENLRSRFKDEISLPQFSELPFNWLELSKILIETAPDDIPSLETVRKILKDLREVRQSKTRSGLTGLDSLHLETPNLSSLELNELRPIFTLAHIRLLQLDPKQDSYDQFLSQLETSGHNNYSNGSNTDRSNYNASLQQTESLQNPDESTLRNSTTQSQFF</sequence>
<dbReference type="Proteomes" id="UP001153365">
    <property type="component" value="Unassembled WGS sequence"/>
</dbReference>
<evidence type="ECO:0000256" key="1">
    <source>
        <dbReference type="ARBA" id="ARBA00004123"/>
    </source>
</evidence>
<dbReference type="FunFam" id="1.20.58.1020:FF:000001">
    <property type="entry name" value="DNA replication complex GINS protein PSF2"/>
    <property type="match status" value="1"/>
</dbReference>
<dbReference type="Pfam" id="PF05916">
    <property type="entry name" value="Sld5"/>
    <property type="match status" value="1"/>
</dbReference>
<name>A0AAV0ADZ0_PHAPC</name>
<dbReference type="CDD" id="cd21694">
    <property type="entry name" value="GINS_B_Psf2"/>
    <property type="match status" value="1"/>
</dbReference>
<feature type="domain" description="DNA replication complex GINS protein PSF2 N-terminal" evidence="9">
    <location>
        <begin position="13"/>
        <end position="73"/>
    </location>
</feature>
<evidence type="ECO:0000256" key="6">
    <source>
        <dbReference type="ARBA" id="ARBA00023242"/>
    </source>
</evidence>
<protein>
    <recommendedName>
        <fullName evidence="4">DNA replication complex GINS protein PSF2</fullName>
    </recommendedName>
    <alternativeName>
        <fullName evidence="3">DNA replication complex GINS protein psf2</fullName>
    </alternativeName>
</protein>
<dbReference type="Gene3D" id="3.40.5.50">
    <property type="match status" value="1"/>
</dbReference>
<reference evidence="10" key="1">
    <citation type="submission" date="2022-06" db="EMBL/GenBank/DDBJ databases">
        <authorList>
            <consortium name="SYNGENTA / RWTH Aachen University"/>
        </authorList>
    </citation>
    <scope>NUCLEOTIDE SEQUENCE</scope>
</reference>
<dbReference type="CDD" id="cd11712">
    <property type="entry name" value="GINS_A_psf2"/>
    <property type="match status" value="1"/>
</dbReference>
<evidence type="ECO:0000259" key="9">
    <source>
        <dbReference type="Pfam" id="PF25005"/>
    </source>
</evidence>
<evidence type="ECO:0000256" key="3">
    <source>
        <dbReference type="ARBA" id="ARBA00013969"/>
    </source>
</evidence>
<dbReference type="InterPro" id="IPR056784">
    <property type="entry name" value="PSF2_N"/>
</dbReference>
<comment type="subcellular location">
    <subcellularLocation>
        <location evidence="1">Nucleus</location>
    </subcellularLocation>
</comment>
<dbReference type="GO" id="GO:0000727">
    <property type="term" value="P:double-strand break repair via break-induced replication"/>
    <property type="evidence" value="ECO:0007669"/>
    <property type="project" value="TreeGrafter"/>
</dbReference>
<dbReference type="InterPro" id="IPR007257">
    <property type="entry name" value="GINS_Psf2"/>
</dbReference>
<organism evidence="10 11">
    <name type="scientific">Phakopsora pachyrhizi</name>
    <name type="common">Asian soybean rust disease fungus</name>
    <dbReference type="NCBI Taxonomy" id="170000"/>
    <lineage>
        <taxon>Eukaryota</taxon>
        <taxon>Fungi</taxon>
        <taxon>Dikarya</taxon>
        <taxon>Basidiomycota</taxon>
        <taxon>Pucciniomycotina</taxon>
        <taxon>Pucciniomycetes</taxon>
        <taxon>Pucciniales</taxon>
        <taxon>Phakopsoraceae</taxon>
        <taxon>Phakopsora</taxon>
    </lineage>
</organism>
<keyword evidence="6" id="KW-0539">Nucleus</keyword>
<evidence type="ECO:0000256" key="5">
    <source>
        <dbReference type="ARBA" id="ARBA00022705"/>
    </source>
</evidence>
<evidence type="ECO:0000313" key="11">
    <source>
        <dbReference type="Proteomes" id="UP001153365"/>
    </source>
</evidence>
<dbReference type="EMBL" id="CALTRL010000093">
    <property type="protein sequence ID" value="CAH7666282.1"/>
    <property type="molecule type" value="Genomic_DNA"/>
</dbReference>
<evidence type="ECO:0000256" key="7">
    <source>
        <dbReference type="SAM" id="MobiDB-lite"/>
    </source>
</evidence>
<accession>A0AAV0ADZ0</accession>
<feature type="domain" description="GINS subunit" evidence="8">
    <location>
        <begin position="77"/>
        <end position="169"/>
    </location>
</feature>
<evidence type="ECO:0000313" key="10">
    <source>
        <dbReference type="EMBL" id="CAH7666282.1"/>
    </source>
</evidence>
<dbReference type="Pfam" id="PF25005">
    <property type="entry name" value="PSF2_N"/>
    <property type="match status" value="1"/>
</dbReference>